<accession>A0A2A9CZD4</accession>
<dbReference type="PANTHER" id="PTHR43798">
    <property type="entry name" value="MONOACYLGLYCEROL LIPASE"/>
    <property type="match status" value="1"/>
</dbReference>
<feature type="compositionally biased region" description="Basic residues" evidence="1">
    <location>
        <begin position="254"/>
        <end position="265"/>
    </location>
</feature>
<keyword evidence="4" id="KW-1185">Reference proteome</keyword>
<evidence type="ECO:0000256" key="1">
    <source>
        <dbReference type="SAM" id="MobiDB-lite"/>
    </source>
</evidence>
<reference evidence="3 4" key="1">
    <citation type="submission" date="2017-10" db="EMBL/GenBank/DDBJ databases">
        <title>Sequencing the genomes of 1000 actinobacteria strains.</title>
        <authorList>
            <person name="Klenk H.-P."/>
        </authorList>
    </citation>
    <scope>NUCLEOTIDE SEQUENCE [LARGE SCALE GENOMIC DNA]</scope>
    <source>
        <strain evidence="3 4">DSM 21801</strain>
    </source>
</reference>
<evidence type="ECO:0000313" key="4">
    <source>
        <dbReference type="Proteomes" id="UP000224915"/>
    </source>
</evidence>
<keyword evidence="3" id="KW-0378">Hydrolase</keyword>
<protein>
    <submittedName>
        <fullName evidence="3">Alpha/beta hydrolase family protein</fullName>
    </submittedName>
</protein>
<dbReference type="InterPro" id="IPR000073">
    <property type="entry name" value="AB_hydrolase_1"/>
</dbReference>
<evidence type="ECO:0000313" key="3">
    <source>
        <dbReference type="EMBL" id="PFG18959.1"/>
    </source>
</evidence>
<dbReference type="InterPro" id="IPR050266">
    <property type="entry name" value="AB_hydrolase_sf"/>
</dbReference>
<dbReference type="EMBL" id="PDJD01000001">
    <property type="protein sequence ID" value="PFG18959.1"/>
    <property type="molecule type" value="Genomic_DNA"/>
</dbReference>
<dbReference type="AlphaFoldDB" id="A0A2A9CZD4"/>
<dbReference type="Proteomes" id="UP000224915">
    <property type="component" value="Unassembled WGS sequence"/>
</dbReference>
<comment type="caution">
    <text evidence="3">The sequence shown here is derived from an EMBL/GenBank/DDBJ whole genome shotgun (WGS) entry which is preliminary data.</text>
</comment>
<feature type="region of interest" description="Disordered" evidence="1">
    <location>
        <begin position="245"/>
        <end position="265"/>
    </location>
</feature>
<proteinExistence type="predicted"/>
<organism evidence="3 4">
    <name type="scientific">Serinibacter salmoneus</name>
    <dbReference type="NCBI Taxonomy" id="556530"/>
    <lineage>
        <taxon>Bacteria</taxon>
        <taxon>Bacillati</taxon>
        <taxon>Actinomycetota</taxon>
        <taxon>Actinomycetes</taxon>
        <taxon>Micrococcales</taxon>
        <taxon>Beutenbergiaceae</taxon>
        <taxon>Serinibacter</taxon>
    </lineage>
</organism>
<evidence type="ECO:0000259" key="2">
    <source>
        <dbReference type="Pfam" id="PF12697"/>
    </source>
</evidence>
<dbReference type="Pfam" id="PF12697">
    <property type="entry name" value="Abhydrolase_6"/>
    <property type="match status" value="1"/>
</dbReference>
<name>A0A2A9CZD4_9MICO</name>
<dbReference type="Gene3D" id="3.40.50.1820">
    <property type="entry name" value="alpha/beta hydrolase"/>
    <property type="match status" value="1"/>
</dbReference>
<sequence length="265" mass="28706">MPLAGLGVVFLHGVRTSGTMWRDQVDLLRRQGAEVTAVDLPGHGTALAERFSLDACDQRIQEAVEALRVRCPRVAVVGLSLGGYLALHWAARTCCPPEILVVSSCTARTGGVLHRGFLALTRVLGDSGGRRLSARAARLAVGEQAAHDISAGGVSVGGQLAALRALLPLDPLGDLERVLMRGMDTTFLIGEFDHFRLHEREFRAVAAGRARWVLIRRAHHLVSLHRPRAYNRALLGELMRTQAESVTAAGTTRAPRRRSPRSSAR</sequence>
<dbReference type="SUPFAM" id="SSF53474">
    <property type="entry name" value="alpha/beta-Hydrolases"/>
    <property type="match status" value="1"/>
</dbReference>
<dbReference type="InterPro" id="IPR029058">
    <property type="entry name" value="AB_hydrolase_fold"/>
</dbReference>
<feature type="domain" description="AB hydrolase-1" evidence="2">
    <location>
        <begin position="8"/>
        <end position="232"/>
    </location>
</feature>
<gene>
    <name evidence="3" type="ORF">ATL40_0513</name>
</gene>
<dbReference type="GO" id="GO:0016787">
    <property type="term" value="F:hydrolase activity"/>
    <property type="evidence" value="ECO:0007669"/>
    <property type="project" value="UniProtKB-KW"/>
</dbReference>